<accession>A0A089HMA9</accession>
<dbReference type="RefSeq" id="WP_042205404.1">
    <property type="nucleotide sequence ID" value="NZ_CP009288.1"/>
</dbReference>
<dbReference type="InterPro" id="IPR051274">
    <property type="entry name" value="3-5_Exoribonuclease"/>
</dbReference>
<dbReference type="PANTHER" id="PTHR23044:SF61">
    <property type="entry name" value="3'-5' EXORIBONUCLEASE 1-RELATED"/>
    <property type="match status" value="1"/>
</dbReference>
<dbReference type="Pfam" id="PF00929">
    <property type="entry name" value="RNase_T"/>
    <property type="match status" value="1"/>
</dbReference>
<dbReference type="Proteomes" id="UP000029409">
    <property type="component" value="Chromosome"/>
</dbReference>
<dbReference type="SUPFAM" id="SSF53098">
    <property type="entry name" value="Ribonuclease H-like"/>
    <property type="match status" value="1"/>
</dbReference>
<reference evidence="5 6" key="1">
    <citation type="submission" date="2014-08" db="EMBL/GenBank/DDBJ databases">
        <title>Comparative genomics of the Paenibacillus odorifer group.</title>
        <authorList>
            <person name="den Bakker H.C."/>
            <person name="Tsai Y.-C."/>
            <person name="Martin N."/>
            <person name="Korlach J."/>
            <person name="Wiedmann M."/>
        </authorList>
    </citation>
    <scope>NUCLEOTIDE SEQUENCE [LARGE SCALE GENOMIC DNA]</scope>
    <source>
        <strain evidence="5 6">DSM 1735</strain>
    </source>
</reference>
<evidence type="ECO:0000256" key="2">
    <source>
        <dbReference type="ARBA" id="ARBA00022801"/>
    </source>
</evidence>
<keyword evidence="2" id="KW-0378">Hydrolase</keyword>
<feature type="domain" description="Exonuclease" evidence="4">
    <location>
        <begin position="2"/>
        <end position="181"/>
    </location>
</feature>
<dbReference type="InterPro" id="IPR012337">
    <property type="entry name" value="RNaseH-like_sf"/>
</dbReference>
<evidence type="ECO:0000313" key="6">
    <source>
        <dbReference type="Proteomes" id="UP000029409"/>
    </source>
</evidence>
<dbReference type="InterPro" id="IPR047201">
    <property type="entry name" value="ERI-1_3'hExo-like"/>
</dbReference>
<dbReference type="GO" id="GO:0000175">
    <property type="term" value="F:3'-5'-RNA exonuclease activity"/>
    <property type="evidence" value="ECO:0007669"/>
    <property type="project" value="InterPro"/>
</dbReference>
<dbReference type="InterPro" id="IPR036397">
    <property type="entry name" value="RNaseH_sf"/>
</dbReference>
<dbReference type="eggNOG" id="COG5018">
    <property type="taxonomic scope" value="Bacteria"/>
</dbReference>
<name>A0A089HMA9_PAEDU</name>
<dbReference type="OrthoDB" id="159416at2"/>
<dbReference type="Gene3D" id="3.30.420.10">
    <property type="entry name" value="Ribonuclease H-like superfamily/Ribonuclease H"/>
    <property type="match status" value="1"/>
</dbReference>
<proteinExistence type="predicted"/>
<dbReference type="GO" id="GO:0003676">
    <property type="term" value="F:nucleic acid binding"/>
    <property type="evidence" value="ECO:0007669"/>
    <property type="project" value="InterPro"/>
</dbReference>
<evidence type="ECO:0000256" key="3">
    <source>
        <dbReference type="ARBA" id="ARBA00022839"/>
    </source>
</evidence>
<gene>
    <name evidence="5" type="ORF">PDUR_05640</name>
</gene>
<keyword evidence="3" id="KW-0269">Exonuclease</keyword>
<dbReference type="PANTHER" id="PTHR23044">
    <property type="entry name" value="3'-5' EXONUCLEASE ERI1-RELATED"/>
    <property type="match status" value="1"/>
</dbReference>
<dbReference type="SMART" id="SM00479">
    <property type="entry name" value="EXOIII"/>
    <property type="match status" value="1"/>
</dbReference>
<dbReference type="STRING" id="44251.PDUR_05640"/>
<dbReference type="CDD" id="cd06133">
    <property type="entry name" value="ERI-1_3'hExo_like"/>
    <property type="match status" value="1"/>
</dbReference>
<organism evidence="5 6">
    <name type="scientific">Paenibacillus durus</name>
    <name type="common">Paenibacillus azotofixans</name>
    <dbReference type="NCBI Taxonomy" id="44251"/>
    <lineage>
        <taxon>Bacteria</taxon>
        <taxon>Bacillati</taxon>
        <taxon>Bacillota</taxon>
        <taxon>Bacilli</taxon>
        <taxon>Bacillales</taxon>
        <taxon>Paenibacillaceae</taxon>
        <taxon>Paenibacillus</taxon>
    </lineage>
</organism>
<keyword evidence="6" id="KW-1185">Reference proteome</keyword>
<dbReference type="EMBL" id="CP009288">
    <property type="protein sequence ID" value="AIQ11493.1"/>
    <property type="molecule type" value="Genomic_DNA"/>
</dbReference>
<evidence type="ECO:0000256" key="1">
    <source>
        <dbReference type="ARBA" id="ARBA00022722"/>
    </source>
</evidence>
<protein>
    <submittedName>
        <fullName evidence="5">DNA polymerase III</fullName>
    </submittedName>
</protein>
<dbReference type="InterPro" id="IPR013520">
    <property type="entry name" value="Ribonucl_H"/>
</dbReference>
<dbReference type="KEGG" id="pdu:PDUR_05640"/>
<dbReference type="AlphaFoldDB" id="A0A089HMA9"/>
<evidence type="ECO:0000313" key="5">
    <source>
        <dbReference type="EMBL" id="AIQ11493.1"/>
    </source>
</evidence>
<evidence type="ECO:0000259" key="4">
    <source>
        <dbReference type="SMART" id="SM00479"/>
    </source>
</evidence>
<sequence length="269" mass="30728">MDYIILDIEFNGRKFASEHPMEVIEIGAVRLDASLRPVDEFTSLIRPVYFATLNSFIKKKTGIPQEEIDIAPRFPKVISAFRRWLDQSPDGVLLLTWGGEDMKRIVQDTRMHKMDDTYWMKTPYYDLLKGLLRARGLKNDISVEGAMELLGLESAGSAHRALGDARMTSDIFRALFGELDLDQVKYYKDTFSNARERKTVKIAIKAILSQKIIPTWELVMEHYFAGKIPLDDPRKVEELQRYFATELEKMPAPSAFPARPAPANPNTEG</sequence>
<keyword evidence="1" id="KW-0540">Nuclease</keyword>